<evidence type="ECO:0000313" key="5">
    <source>
        <dbReference type="Proteomes" id="UP001056756"/>
    </source>
</evidence>
<evidence type="ECO:0000256" key="1">
    <source>
        <dbReference type="SAM" id="MobiDB-lite"/>
    </source>
</evidence>
<dbReference type="InterPro" id="IPR009045">
    <property type="entry name" value="Zn_M74/Hedgehog-like"/>
</dbReference>
<dbReference type="AlphaFoldDB" id="A0A9J6ZHN7"/>
<accession>A0A9J6ZHN7</accession>
<dbReference type="GO" id="GO:0008233">
    <property type="term" value="F:peptidase activity"/>
    <property type="evidence" value="ECO:0007669"/>
    <property type="project" value="InterPro"/>
</dbReference>
<dbReference type="Gene3D" id="3.30.1380.10">
    <property type="match status" value="1"/>
</dbReference>
<dbReference type="Proteomes" id="UP001056756">
    <property type="component" value="Chromosome"/>
</dbReference>
<evidence type="ECO:0000256" key="2">
    <source>
        <dbReference type="SAM" id="Phobius"/>
    </source>
</evidence>
<feature type="domain" description="D-alanyl-D-alanine carboxypeptidase-like core" evidence="3">
    <location>
        <begin position="131"/>
        <end position="259"/>
    </location>
</feature>
<evidence type="ECO:0000313" key="4">
    <source>
        <dbReference type="EMBL" id="URN95572.1"/>
    </source>
</evidence>
<reference evidence="4" key="1">
    <citation type="submission" date="2022-05" db="EMBL/GenBank/DDBJ databases">
        <title>Novel bacterial taxa in a minimal lignocellulolytic consortium and its capacity to transform plastics disclosed by genome-resolved metagenomics.</title>
        <authorList>
            <person name="Rodriguez C.A.D."/>
            <person name="Diaz-Garcia L."/>
            <person name="Herrera K."/>
            <person name="Tarazona N.A."/>
            <person name="Sproer C."/>
            <person name="Overmann J."/>
            <person name="Jimenez D.J."/>
        </authorList>
    </citation>
    <scope>NUCLEOTIDE SEQUENCE</scope>
    <source>
        <strain evidence="4">MAG5</strain>
    </source>
</reference>
<feature type="region of interest" description="Disordered" evidence="1">
    <location>
        <begin position="36"/>
        <end position="90"/>
    </location>
</feature>
<feature type="compositionally biased region" description="Polar residues" evidence="1">
    <location>
        <begin position="36"/>
        <end position="53"/>
    </location>
</feature>
<dbReference type="InterPro" id="IPR058193">
    <property type="entry name" value="VanY/YodJ_core_dom"/>
</dbReference>
<dbReference type="Pfam" id="PF02557">
    <property type="entry name" value="VanY"/>
    <property type="match status" value="1"/>
</dbReference>
<dbReference type="InterPro" id="IPR003709">
    <property type="entry name" value="VanY-like_core_dom"/>
</dbReference>
<dbReference type="InterPro" id="IPR052179">
    <property type="entry name" value="DD-CPase-like"/>
</dbReference>
<evidence type="ECO:0000259" key="3">
    <source>
        <dbReference type="Pfam" id="PF02557"/>
    </source>
</evidence>
<feature type="compositionally biased region" description="Polar residues" evidence="1">
    <location>
        <begin position="60"/>
        <end position="73"/>
    </location>
</feature>
<feature type="transmembrane region" description="Helical" evidence="2">
    <location>
        <begin position="6"/>
        <end position="24"/>
    </location>
</feature>
<organism evidence="4 5">
    <name type="scientific">Candidatus Pristimantibacillus lignocellulolyticus</name>
    <dbReference type="NCBI Taxonomy" id="2994561"/>
    <lineage>
        <taxon>Bacteria</taxon>
        <taxon>Bacillati</taxon>
        <taxon>Bacillota</taxon>
        <taxon>Bacilli</taxon>
        <taxon>Bacillales</taxon>
        <taxon>Paenibacillaceae</taxon>
        <taxon>Candidatus Pristimantibacillus</taxon>
    </lineage>
</organism>
<protein>
    <submittedName>
        <fullName evidence="4">M15 family metallopeptidase</fullName>
    </submittedName>
</protein>
<dbReference type="CDD" id="cd14852">
    <property type="entry name" value="LD-carboxypeptidase"/>
    <property type="match status" value="1"/>
</dbReference>
<dbReference type="PANTHER" id="PTHR34385">
    <property type="entry name" value="D-ALANYL-D-ALANINE CARBOXYPEPTIDASE"/>
    <property type="match status" value="1"/>
</dbReference>
<keyword evidence="2" id="KW-0472">Membrane</keyword>
<proteinExistence type="predicted"/>
<gene>
    <name evidence="4" type="ORF">NAG76_04825</name>
</gene>
<keyword evidence="2" id="KW-1133">Transmembrane helix</keyword>
<dbReference type="EMBL" id="CP097899">
    <property type="protein sequence ID" value="URN95572.1"/>
    <property type="molecule type" value="Genomic_DNA"/>
</dbReference>
<sequence>MKVFKLFLFLITCAAMIGIVIFLMSDKNEQNNELVDGTNQEENIPNNDSSINNGEEDDNVSNTDGNDDTNGSGQEEPVPSPTSSPTDNVDTDAESVAVMVNPNYKLPEDYSPKDLVYPDVRFTFDDKIEKRMMRQAAATALEEMFEAAEVDGIYLAGVSAYRSHETQKALFKRYVERDGYEKAKTYSAEPGTSEHETGLAIDVSGSTGKCAAEDCFGGTVEAIWLANNAANHGFIIRYPEGKEDITGYKYEPWHLRYVGVEIAKEIDSEGLTLEEYYQVVPVKR</sequence>
<dbReference type="SUPFAM" id="SSF55166">
    <property type="entry name" value="Hedgehog/DD-peptidase"/>
    <property type="match status" value="1"/>
</dbReference>
<dbReference type="KEGG" id="plig:NAG76_04825"/>
<name>A0A9J6ZHN7_9BACL</name>
<dbReference type="PANTHER" id="PTHR34385:SF1">
    <property type="entry name" value="PEPTIDOGLYCAN L-ALANYL-D-GLUTAMATE ENDOPEPTIDASE CWLK"/>
    <property type="match status" value="1"/>
</dbReference>
<dbReference type="GO" id="GO:0006508">
    <property type="term" value="P:proteolysis"/>
    <property type="evidence" value="ECO:0007669"/>
    <property type="project" value="InterPro"/>
</dbReference>
<keyword evidence="2" id="KW-0812">Transmembrane</keyword>